<keyword evidence="4" id="KW-1185">Reference proteome</keyword>
<dbReference type="InterPro" id="IPR011059">
    <property type="entry name" value="Metal-dep_hydrolase_composite"/>
</dbReference>
<evidence type="ECO:0000256" key="1">
    <source>
        <dbReference type="SAM" id="SignalP"/>
    </source>
</evidence>
<dbReference type="PANTHER" id="PTHR43135:SF3">
    <property type="entry name" value="ALPHA-D-RIBOSE 1-METHYLPHOSPHONATE 5-TRIPHOSPHATE DIPHOSPHATASE"/>
    <property type="match status" value="1"/>
</dbReference>
<reference evidence="3 4" key="1">
    <citation type="submission" date="2019-06" db="EMBL/GenBank/DDBJ databases">
        <title>Genomic Encyclopedia of Type Strains, Phase IV (KMG-V): Genome sequencing to study the core and pangenomes of soil and plant-associated prokaryotes.</title>
        <authorList>
            <person name="Whitman W."/>
        </authorList>
    </citation>
    <scope>NUCLEOTIDE SEQUENCE [LARGE SCALE GENOMIC DNA]</scope>
    <source>
        <strain evidence="3 4">BR 10355</strain>
    </source>
</reference>
<dbReference type="RefSeq" id="WP_146985408.1">
    <property type="nucleotide sequence ID" value="NZ_VITY01000003.1"/>
</dbReference>
<dbReference type="InterPro" id="IPR051781">
    <property type="entry name" value="Metallo-dep_Hydrolase"/>
</dbReference>
<accession>A0A560MF30</accession>
<name>A0A560MF30_9BRAD</name>
<dbReference type="CDD" id="cd01299">
    <property type="entry name" value="Met_dep_hydrolase_A"/>
    <property type="match status" value="1"/>
</dbReference>
<feature type="chain" id="PRO_5021983156" evidence="1">
    <location>
        <begin position="33"/>
        <end position="455"/>
    </location>
</feature>
<evidence type="ECO:0000259" key="2">
    <source>
        <dbReference type="Pfam" id="PF01979"/>
    </source>
</evidence>
<dbReference type="Gene3D" id="2.30.40.10">
    <property type="entry name" value="Urease, subunit C, domain 1"/>
    <property type="match status" value="1"/>
</dbReference>
<protein>
    <submittedName>
        <fullName evidence="3">Imidazolonepropionase-like amidohydrolase</fullName>
    </submittedName>
</protein>
<dbReference type="InterPro" id="IPR032466">
    <property type="entry name" value="Metal_Hydrolase"/>
</dbReference>
<keyword evidence="3" id="KW-0378">Hydrolase</keyword>
<dbReference type="Proteomes" id="UP000321304">
    <property type="component" value="Unassembled WGS sequence"/>
</dbReference>
<dbReference type="Gene3D" id="3.20.20.140">
    <property type="entry name" value="Metal-dependent hydrolases"/>
    <property type="match status" value="1"/>
</dbReference>
<feature type="domain" description="Amidohydrolase-related" evidence="2">
    <location>
        <begin position="86"/>
        <end position="444"/>
    </location>
</feature>
<dbReference type="Pfam" id="PF01979">
    <property type="entry name" value="Amidohydro_1"/>
    <property type="match status" value="1"/>
</dbReference>
<comment type="caution">
    <text evidence="3">The sequence shown here is derived from an EMBL/GenBank/DDBJ whole genome shotgun (WGS) entry which is preliminary data.</text>
</comment>
<dbReference type="STRING" id="1755647.AS156_40050"/>
<dbReference type="GO" id="GO:0016810">
    <property type="term" value="F:hydrolase activity, acting on carbon-nitrogen (but not peptide) bonds"/>
    <property type="evidence" value="ECO:0007669"/>
    <property type="project" value="InterPro"/>
</dbReference>
<feature type="signal peptide" evidence="1">
    <location>
        <begin position="1"/>
        <end position="32"/>
    </location>
</feature>
<dbReference type="InterPro" id="IPR057744">
    <property type="entry name" value="OTAase-like"/>
</dbReference>
<dbReference type="AlphaFoldDB" id="A0A560MF30"/>
<dbReference type="InterPro" id="IPR006680">
    <property type="entry name" value="Amidohydro-rel"/>
</dbReference>
<dbReference type="SUPFAM" id="SSF51338">
    <property type="entry name" value="Composite domain of metallo-dependent hydrolases"/>
    <property type="match status" value="2"/>
</dbReference>
<evidence type="ECO:0000313" key="3">
    <source>
        <dbReference type="EMBL" id="TWC05011.1"/>
    </source>
</evidence>
<gene>
    <name evidence="3" type="ORF">FBZ93_10320</name>
</gene>
<keyword evidence="1" id="KW-0732">Signal</keyword>
<evidence type="ECO:0000313" key="4">
    <source>
        <dbReference type="Proteomes" id="UP000321304"/>
    </source>
</evidence>
<dbReference type="PANTHER" id="PTHR43135">
    <property type="entry name" value="ALPHA-D-RIBOSE 1-METHYLPHOSPHONATE 5-TRIPHOSPHATE DIPHOSPHATASE"/>
    <property type="match status" value="1"/>
</dbReference>
<dbReference type="OrthoDB" id="9782972at2"/>
<proteinExistence type="predicted"/>
<dbReference type="SUPFAM" id="SSF51556">
    <property type="entry name" value="Metallo-dependent hydrolases"/>
    <property type="match status" value="1"/>
</dbReference>
<dbReference type="EMBL" id="VITY01000003">
    <property type="protein sequence ID" value="TWC05011.1"/>
    <property type="molecule type" value="Genomic_DNA"/>
</dbReference>
<sequence>MSGVRTQSGIVRISVLLAAIGMSLGVLPAAQAQDSAVLFQNVRIFDGNNSTLSAPSNVLVRNNKIETISTSAIMADAQVINGGERVLMPGLIDAHWHAMLVRPTPAAAIAGDVGYNNLLAAAEATDTLMRGFTTVRDMGGPTFGLKRAIDDGLVAGPRIYPSGAIITITGGHGDFRQLSDLPRTIGGMLSRMEKIGGSMIADSPDEVRVRAREQLMQGASQVKLTAGGGVASPFSPLDVSTFTEPELRAAVDAAANWGTYVAVHAYTPVAIQRSVAAGVKCIEHGHLMDDATARLMAEKGIWLSTQPFLDLAGASALGPAEQDKMRQVVAGTERVYALARKYRIKTAFGTDVLFSKALADRQGTMLADLTRWYTAAEALTMATSTNAELLSLSGPRNPYPGKLGVVQEGALADLLLVDGNPIDNIRLVEDPAKNFLVIMKNGKIYKNLLAGEMKK</sequence>
<organism evidence="3 4">
    <name type="scientific">Bradyrhizobium macuxiense</name>
    <dbReference type="NCBI Taxonomy" id="1755647"/>
    <lineage>
        <taxon>Bacteria</taxon>
        <taxon>Pseudomonadati</taxon>
        <taxon>Pseudomonadota</taxon>
        <taxon>Alphaproteobacteria</taxon>
        <taxon>Hyphomicrobiales</taxon>
        <taxon>Nitrobacteraceae</taxon>
        <taxon>Bradyrhizobium</taxon>
    </lineage>
</organism>